<keyword evidence="1" id="KW-0732">Signal</keyword>
<dbReference type="InterPro" id="IPR029058">
    <property type="entry name" value="AB_hydrolase_fold"/>
</dbReference>
<dbReference type="EMBL" id="FRBL01000003">
    <property type="protein sequence ID" value="SHL45712.1"/>
    <property type="molecule type" value="Genomic_DNA"/>
</dbReference>
<keyword evidence="4" id="KW-1185">Reference proteome</keyword>
<name>A0A1M7ASG5_9BACT</name>
<evidence type="ECO:0000313" key="4">
    <source>
        <dbReference type="Proteomes" id="UP000184420"/>
    </source>
</evidence>
<reference evidence="3 4" key="1">
    <citation type="submission" date="2016-11" db="EMBL/GenBank/DDBJ databases">
        <authorList>
            <person name="Jaros S."/>
            <person name="Januszkiewicz K."/>
            <person name="Wedrychowicz H."/>
        </authorList>
    </citation>
    <scope>NUCLEOTIDE SEQUENCE [LARGE SCALE GENOMIC DNA]</scope>
    <source>
        <strain evidence="3 4">DSM 27406</strain>
    </source>
</reference>
<feature type="chain" id="PRO_5013155838" evidence="1">
    <location>
        <begin position="19"/>
        <end position="277"/>
    </location>
</feature>
<dbReference type="Proteomes" id="UP000184420">
    <property type="component" value="Unassembled WGS sequence"/>
</dbReference>
<dbReference type="InterPro" id="IPR000073">
    <property type="entry name" value="AB_hydrolase_1"/>
</dbReference>
<dbReference type="STRING" id="1419482.SAMN05444266_103395"/>
<evidence type="ECO:0000256" key="1">
    <source>
        <dbReference type="SAM" id="SignalP"/>
    </source>
</evidence>
<dbReference type="PANTHER" id="PTHR46331">
    <property type="entry name" value="VALACYCLOVIR HYDROLASE"/>
    <property type="match status" value="1"/>
</dbReference>
<sequence>MRLLSFLLMLINPIVMQAQLTPGAHYADVNGLHLYYEIHGQGQPLVLLHGGGSTIETTYGRVLPDLAKDFLVIAVELQAHGHTKDIDRPLSFQQDADDVAELLRQLNVSRADFMGFSNGGTTCLQIAIRHPKLVRKLVLMSASYKLSGHIPGFFDGFDGVTVKDLPAPLAEGFLKANPDAAGLQAMFERDVARMKAYTDIPDTDIRNITAPALVINGNQDVITIDHALELSRTLQHGQLAILPGVHGAYIGEICTPVPDSQLPLLSVAMVKEFLGSR</sequence>
<proteinExistence type="predicted"/>
<dbReference type="GO" id="GO:0017171">
    <property type="term" value="F:serine hydrolase activity"/>
    <property type="evidence" value="ECO:0007669"/>
    <property type="project" value="TreeGrafter"/>
</dbReference>
<dbReference type="AlphaFoldDB" id="A0A1M7ASG5"/>
<organism evidence="3 4">
    <name type="scientific">Chitinophaga jiangningensis</name>
    <dbReference type="NCBI Taxonomy" id="1419482"/>
    <lineage>
        <taxon>Bacteria</taxon>
        <taxon>Pseudomonadati</taxon>
        <taxon>Bacteroidota</taxon>
        <taxon>Chitinophagia</taxon>
        <taxon>Chitinophagales</taxon>
        <taxon>Chitinophagaceae</taxon>
        <taxon>Chitinophaga</taxon>
    </lineage>
</organism>
<evidence type="ECO:0000259" key="2">
    <source>
        <dbReference type="Pfam" id="PF00561"/>
    </source>
</evidence>
<dbReference type="Pfam" id="PF00561">
    <property type="entry name" value="Abhydrolase_1"/>
    <property type="match status" value="1"/>
</dbReference>
<protein>
    <submittedName>
        <fullName evidence="3">Pimeloyl-ACP methyl ester carboxylesterase</fullName>
    </submittedName>
</protein>
<dbReference type="PANTHER" id="PTHR46331:SF2">
    <property type="entry name" value="VALACYCLOVIR HYDROLASE"/>
    <property type="match status" value="1"/>
</dbReference>
<dbReference type="PRINTS" id="PR00111">
    <property type="entry name" value="ABHYDROLASE"/>
</dbReference>
<dbReference type="SUPFAM" id="SSF53474">
    <property type="entry name" value="alpha/beta-Hydrolases"/>
    <property type="match status" value="1"/>
</dbReference>
<evidence type="ECO:0000313" key="3">
    <source>
        <dbReference type="EMBL" id="SHL45712.1"/>
    </source>
</evidence>
<gene>
    <name evidence="3" type="ORF">SAMN05444266_103395</name>
</gene>
<feature type="signal peptide" evidence="1">
    <location>
        <begin position="1"/>
        <end position="18"/>
    </location>
</feature>
<feature type="domain" description="AB hydrolase-1" evidence="2">
    <location>
        <begin position="44"/>
        <end position="156"/>
    </location>
</feature>
<dbReference type="Gene3D" id="3.40.50.1820">
    <property type="entry name" value="alpha/beta hydrolase"/>
    <property type="match status" value="1"/>
</dbReference>
<accession>A0A1M7ASG5</accession>